<protein>
    <submittedName>
        <fullName evidence="1">Uncharacterized protein</fullName>
    </submittedName>
</protein>
<proteinExistence type="predicted"/>
<dbReference type="EMBL" id="BK032626">
    <property type="protein sequence ID" value="DAF51969.1"/>
    <property type="molecule type" value="Genomic_DNA"/>
</dbReference>
<organism evidence="1">
    <name type="scientific">Siphoviridae sp. ct2KB1</name>
    <dbReference type="NCBI Taxonomy" id="2827768"/>
    <lineage>
        <taxon>Viruses</taxon>
        <taxon>Duplodnaviria</taxon>
        <taxon>Heunggongvirae</taxon>
        <taxon>Uroviricota</taxon>
        <taxon>Caudoviricetes</taxon>
    </lineage>
</organism>
<evidence type="ECO:0000313" key="1">
    <source>
        <dbReference type="EMBL" id="DAF51969.1"/>
    </source>
</evidence>
<accession>A0A8S5SLT3</accession>
<name>A0A8S5SLT3_9CAUD</name>
<sequence length="197" mass="21996">MSNLENLATEIGKDIKDIKTRYATKEEMHEVAEKKQDKDTAYNDAEVKQRLTALESRLTGGGSQKRDTGWITIKEGNDIFGQIIKIRRIDDMVHVQIQSTSNEGLSIDFSNQGMANYILPESGFNTLTDIIVPIVTSSNHLLYNPSHADMMGLAVITVKRGAFSITIFSKDLQSQEDNCHINSVSYLTEDPFPTTLP</sequence>
<reference evidence="1" key="1">
    <citation type="journal article" date="2021" name="Proc. Natl. Acad. Sci. U.S.A.">
        <title>A Catalog of Tens of Thousands of Viruses from Human Metagenomes Reveals Hidden Associations with Chronic Diseases.</title>
        <authorList>
            <person name="Tisza M.J."/>
            <person name="Buck C.B."/>
        </authorList>
    </citation>
    <scope>NUCLEOTIDE SEQUENCE</scope>
    <source>
        <strain evidence="1">Ct2KB1</strain>
    </source>
</reference>